<evidence type="ECO:0000256" key="7">
    <source>
        <dbReference type="ARBA" id="ARBA00035189"/>
    </source>
</evidence>
<dbReference type="EMBL" id="LR899014">
    <property type="protein sequence ID" value="CAD7091804.1"/>
    <property type="molecule type" value="Genomic_DNA"/>
</dbReference>
<organism evidence="8 9">
    <name type="scientific">Hermetia illucens</name>
    <name type="common">Black soldier fly</name>
    <dbReference type="NCBI Taxonomy" id="343691"/>
    <lineage>
        <taxon>Eukaryota</taxon>
        <taxon>Metazoa</taxon>
        <taxon>Ecdysozoa</taxon>
        <taxon>Arthropoda</taxon>
        <taxon>Hexapoda</taxon>
        <taxon>Insecta</taxon>
        <taxon>Pterygota</taxon>
        <taxon>Neoptera</taxon>
        <taxon>Endopterygota</taxon>
        <taxon>Diptera</taxon>
        <taxon>Brachycera</taxon>
        <taxon>Stratiomyomorpha</taxon>
        <taxon>Stratiomyidae</taxon>
        <taxon>Hermetiinae</taxon>
        <taxon>Hermetia</taxon>
    </lineage>
</organism>
<keyword evidence="9" id="KW-1185">Reference proteome</keyword>
<dbReference type="FunCoup" id="A0A7R8YZZ5">
    <property type="interactions" value="386"/>
</dbReference>
<dbReference type="InParanoid" id="A0A7R8YZZ5"/>
<dbReference type="PANTHER" id="PTHR13450:SF4">
    <property type="entry name" value="LARGE RIBOSOMAL SUBUNIT PROTEIN ML42"/>
    <property type="match status" value="1"/>
</dbReference>
<comment type="similarity">
    <text evidence="2">Belongs to the mitochondrion-specific ribosomal protein mL42 family.</text>
</comment>
<comment type="subcellular location">
    <subcellularLocation>
        <location evidence="1">Mitochondrion</location>
    </subcellularLocation>
</comment>
<keyword evidence="5" id="KW-0496">Mitochondrion</keyword>
<dbReference type="OrthoDB" id="1107506at2759"/>
<evidence type="ECO:0000313" key="9">
    <source>
        <dbReference type="Proteomes" id="UP000594454"/>
    </source>
</evidence>
<dbReference type="PANTHER" id="PTHR13450">
    <property type="entry name" value="MITOCHONDRIAL 39S RIBOSOMAL PROTEIN L42"/>
    <property type="match status" value="1"/>
</dbReference>
<dbReference type="GO" id="GO:0005762">
    <property type="term" value="C:mitochondrial large ribosomal subunit"/>
    <property type="evidence" value="ECO:0007669"/>
    <property type="project" value="TreeGrafter"/>
</dbReference>
<keyword evidence="3" id="KW-0809">Transit peptide</keyword>
<dbReference type="Pfam" id="PF10210">
    <property type="entry name" value="MRP-S32"/>
    <property type="match status" value="1"/>
</dbReference>
<dbReference type="Proteomes" id="UP000594454">
    <property type="component" value="Chromosome 6"/>
</dbReference>
<evidence type="ECO:0000313" key="8">
    <source>
        <dbReference type="EMBL" id="CAD7091804.1"/>
    </source>
</evidence>
<keyword evidence="6" id="KW-0687">Ribonucleoprotein</keyword>
<dbReference type="InterPro" id="IPR019346">
    <property type="entry name" value="Ribosomal_mL42"/>
</dbReference>
<protein>
    <recommendedName>
        <fullName evidence="7">Large ribosomal subunit protein mL42</fullName>
    </recommendedName>
</protein>
<evidence type="ECO:0000256" key="5">
    <source>
        <dbReference type="ARBA" id="ARBA00023128"/>
    </source>
</evidence>
<evidence type="ECO:0000256" key="6">
    <source>
        <dbReference type="ARBA" id="ARBA00023274"/>
    </source>
</evidence>
<name>A0A7R8YZZ5_HERIL</name>
<evidence type="ECO:0000256" key="3">
    <source>
        <dbReference type="ARBA" id="ARBA00022946"/>
    </source>
</evidence>
<dbReference type="AlphaFoldDB" id="A0A7R8YZZ5"/>
<keyword evidence="4" id="KW-0689">Ribosomal protein</keyword>
<proteinExistence type="inferred from homology"/>
<reference evidence="8 9" key="1">
    <citation type="submission" date="2020-11" db="EMBL/GenBank/DDBJ databases">
        <authorList>
            <person name="Wallbank WR R."/>
            <person name="Pardo Diaz C."/>
            <person name="Kozak K."/>
            <person name="Martin S."/>
            <person name="Jiggins C."/>
            <person name="Moest M."/>
            <person name="Warren A I."/>
            <person name="Generalovic N T."/>
            <person name="Byers J.R.P. K."/>
            <person name="Montejo-Kovacevich G."/>
            <person name="Yen C E."/>
        </authorList>
    </citation>
    <scope>NUCLEOTIDE SEQUENCE [LARGE SCALE GENOMIC DNA]</scope>
</reference>
<evidence type="ECO:0000256" key="2">
    <source>
        <dbReference type="ARBA" id="ARBA00005556"/>
    </source>
</evidence>
<gene>
    <name evidence="8" type="ORF">HERILL_LOCUS14204</name>
</gene>
<evidence type="ECO:0000256" key="4">
    <source>
        <dbReference type="ARBA" id="ARBA00022980"/>
    </source>
</evidence>
<sequence>MALRLSLVRAIIPPGFRPFSSKYPEGIQHLVDKIVVTNDGKMIVSWHPDTPFPYEMSKPIPNIEKLDSTSLLKEDKLDNAMKAFKNKHPEAARQELMSLTYTTKHRWFPRSRDKRAKKTPMERPYL</sequence>
<evidence type="ECO:0000256" key="1">
    <source>
        <dbReference type="ARBA" id="ARBA00004173"/>
    </source>
</evidence>
<accession>A0A7R8YZZ5</accession>